<dbReference type="PANTHER" id="PTHR11439">
    <property type="entry name" value="GAG-POL-RELATED RETROTRANSPOSON"/>
    <property type="match status" value="1"/>
</dbReference>
<proteinExistence type="predicted"/>
<dbReference type="OrthoDB" id="413361at2759"/>
<accession>A0A226DCE7</accession>
<dbReference type="SUPFAM" id="SSF56672">
    <property type="entry name" value="DNA/RNA polymerases"/>
    <property type="match status" value="1"/>
</dbReference>
<dbReference type="Pfam" id="PF14223">
    <property type="entry name" value="Retrotran_gag_2"/>
    <property type="match status" value="1"/>
</dbReference>
<organism evidence="5 6">
    <name type="scientific">Folsomia candida</name>
    <name type="common">Springtail</name>
    <dbReference type="NCBI Taxonomy" id="158441"/>
    <lineage>
        <taxon>Eukaryota</taxon>
        <taxon>Metazoa</taxon>
        <taxon>Ecdysozoa</taxon>
        <taxon>Arthropoda</taxon>
        <taxon>Hexapoda</taxon>
        <taxon>Collembola</taxon>
        <taxon>Entomobryomorpha</taxon>
        <taxon>Isotomoidea</taxon>
        <taxon>Isotomidae</taxon>
        <taxon>Proisotominae</taxon>
        <taxon>Folsomia</taxon>
    </lineage>
</organism>
<dbReference type="InterPro" id="IPR012337">
    <property type="entry name" value="RNaseH-like_sf"/>
</dbReference>
<dbReference type="EMBL" id="LNIX01000023">
    <property type="protein sequence ID" value="OXA43192.1"/>
    <property type="molecule type" value="Genomic_DNA"/>
</dbReference>
<name>A0A226DCE7_FOLCA</name>
<dbReference type="GO" id="GO:0004190">
    <property type="term" value="F:aspartic-type endopeptidase activity"/>
    <property type="evidence" value="ECO:0007669"/>
    <property type="project" value="UniProtKB-KW"/>
</dbReference>
<dbReference type="Pfam" id="PF22936">
    <property type="entry name" value="Pol_BBD"/>
    <property type="match status" value="1"/>
</dbReference>
<dbReference type="Pfam" id="PF07727">
    <property type="entry name" value="RVT_2"/>
    <property type="match status" value="1"/>
</dbReference>
<dbReference type="Gene3D" id="3.30.420.10">
    <property type="entry name" value="Ribonuclease H-like superfamily/Ribonuclease H"/>
    <property type="match status" value="1"/>
</dbReference>
<feature type="region of interest" description="Disordered" evidence="2">
    <location>
        <begin position="781"/>
        <end position="815"/>
    </location>
</feature>
<evidence type="ECO:0000313" key="5">
    <source>
        <dbReference type="EMBL" id="OXA43192.1"/>
    </source>
</evidence>
<keyword evidence="3" id="KW-1133">Transmembrane helix</keyword>
<dbReference type="InterPro" id="IPR054722">
    <property type="entry name" value="PolX-like_BBD"/>
</dbReference>
<dbReference type="STRING" id="158441.A0A226DCE7"/>
<dbReference type="InterPro" id="IPR013103">
    <property type="entry name" value="RVT_2"/>
</dbReference>
<dbReference type="PANTHER" id="PTHR11439:SF483">
    <property type="entry name" value="PEPTIDE SYNTHASE GLIP-LIKE, PUTATIVE (AFU_ORTHOLOGUE AFUA_3G12920)-RELATED"/>
    <property type="match status" value="1"/>
</dbReference>
<dbReference type="GO" id="GO:0071897">
    <property type="term" value="P:DNA biosynthetic process"/>
    <property type="evidence" value="ECO:0007669"/>
    <property type="project" value="UniProtKB-ARBA"/>
</dbReference>
<dbReference type="InterPro" id="IPR057670">
    <property type="entry name" value="SH3_retrovirus"/>
</dbReference>
<dbReference type="Pfam" id="PF25597">
    <property type="entry name" value="SH3_retrovirus"/>
    <property type="match status" value="1"/>
</dbReference>
<protein>
    <submittedName>
        <fullName evidence="5">Copia protein</fullName>
    </submittedName>
</protein>
<keyword evidence="3" id="KW-0812">Transmembrane</keyword>
<keyword evidence="3" id="KW-0472">Membrane</keyword>
<dbReference type="GO" id="GO:0015074">
    <property type="term" value="P:DNA integration"/>
    <property type="evidence" value="ECO:0007669"/>
    <property type="project" value="InterPro"/>
</dbReference>
<dbReference type="InterPro" id="IPR001584">
    <property type="entry name" value="Integrase_cat-core"/>
</dbReference>
<feature type="region of interest" description="Disordered" evidence="2">
    <location>
        <begin position="736"/>
        <end position="762"/>
    </location>
</feature>
<feature type="compositionally biased region" description="Polar residues" evidence="2">
    <location>
        <begin position="744"/>
        <end position="758"/>
    </location>
</feature>
<evidence type="ECO:0000256" key="2">
    <source>
        <dbReference type="SAM" id="MobiDB-lite"/>
    </source>
</evidence>
<dbReference type="InterPro" id="IPR036397">
    <property type="entry name" value="RNaseH_sf"/>
</dbReference>
<keyword evidence="1" id="KW-0064">Aspartyl protease</keyword>
<sequence>MTTTTSGTTTTTTTTIVGRKFDTSSISKLDGDNFRVWKVRMSSLFRSHDLNEIVDGTSTRPAAVGDPQKEWDKRNNEAMTSLYLCMTDAEVESISGCATAHEIWNKLNTMYQSISGESKQVLWQKYYSIMVTSGKSPVKTMIEIQNYAAQLRSMGAVIDDEMEVARIISSMMDEKFRQFREAWRSVEIAKQTSALLLSRLKTWELEDGETYKNASHVEETSKAYAAKKERPKRTRQEISDLKKKTKCHICKLKGHWKSECTFKDKDSAKKEQKSDEKSEGAYMAGGLSDLWINDSGANRHYCGRKDWFFEYKEYPCPKSVSMADNSLMLVKGVGAVKVKALINKVWVEITIYQVEYVPGGANLLSENVLLDKGLVVSKSGNNQIIYYRDGQRDIEAERRDGLQIMKFKPIVNRAMACIKPVVWHERLAHINSKFLNDTKDKEAAYGLENMKREDVNFKCEICMKAKSKKKSYVTVEKTVKYLPGECLHSDLGYANAISKNGNSYFLVVKDEASAFRQVYFQKKKGETAMNVIDAINFMRTQTGNNVKMFRSDNGGEYKCQELVSFFSKRGIRFGLNSPQCSPSNGFVEREMRIEQDAARSMLIQSQLHESHWEDAIRTACYVLNRTLSTKNTEKTPYEQVIGKKPTLQHVRIFGSKAFAHITNGQGKKFDDKATECILVGFDAHSKNYILYDPAEGKYHYQAKHVNFIETNASRRESITNDEPDYYIFYRRNGASETEDEEAETYSSASNSPQQTNPKVHQHNETWADEIQWEASQEDRNFVNTSLPPQPSSSKPKRERQQRKFYQAGSGDGNVAMHATNTEPTTYSAALSSKYAGEWKEAMDSEMRSHSENGTWRLVKRPVGKKVLKNRWVYKIKHNPNGEIEKFKARLVVKGFNQVKGVDYTETFAPVSRYETIRTLLSVAAARKLKLVQFDIGTAYLNSELKEEVYMEQAEGYEIGSDMVYILDKTLYGLPQSGRAWFETFSAKLKEMGYVQSKSDKCLFMKTTSTGKIYVVIYVDDGLFAGKNKKELLAEIEKLKASFKVTIQPLVRFLGIEILQVEEGIFLHQTKYIEDLLERFGMQDCITLPIPMQPGLQFDGSECDPNLEFQQLIGSLLFLVRCTRPDIAYATHYLSRFFGSYNKLHMNAAKRILQYLKGTKSLGIMYTESEADRDVVCAYVDADYGSDTTSRKSTSGVLFTHNNSPIVWMSKRQTCISLSSCQAEYVALALAGKEAVWVTRLYLELDMISLENEPICLKTDSQSAIRLAKNDEFHDKSKHIDIRHHFIRDLVETNQVLLEHLPDKVQPADILTKSVVRESFETKRYLMGMVPPPPAKEEKRRALCSVIVNPKRPSLLWSFMALLLSFLTIGATDLHKEGSPVLWRKSYEPVVIGFHAINMRIALISPCEFLPLDDLEPRIANIMKKQCEKAYDEIFLNNLEDICSPPQGRRRQKRVIPVVVGFILVACVGSAGIGLGSYAIAETHRLETPQDELEFAFNKLERQVYEDRQHIKVLKMEIIKVGYQVQQTMNDLNNFKEGVVTIQYLISYLTSKLVEGRKVIWDTKKAWKKKQMTPDLLEYLNFTLPCGDECPVEFGIFHLCQMNKERTQINLDFSVPIVNKNLTKLTADPFFLMLKRDNLTCRMEYSGPTVATLHVGEECVYETYYEKAHNNIEMTTSNKCRNESSFSNGGKLYKIEKCQISAIGDEKEFVQVKILDSLYHVYCPGGEYLVGKRRVKCPDKVFTLPLSLTFTLNEVEFKGNILRVVYKEREDPLFSELVNWHLNPRVNWSHLSEDLNEIWNTNDERIQKEARNLQVFSFSDDNWTASEITVLILGILFSLVVFLCAIVFLVKKCNMCPKRIQRQTEEQPLKEINGPSNHIIIHT</sequence>
<dbReference type="GO" id="GO:0003676">
    <property type="term" value="F:nucleic acid binding"/>
    <property type="evidence" value="ECO:0007669"/>
    <property type="project" value="InterPro"/>
</dbReference>
<reference evidence="5 6" key="1">
    <citation type="submission" date="2015-12" db="EMBL/GenBank/DDBJ databases">
        <title>The genome of Folsomia candida.</title>
        <authorList>
            <person name="Faddeeva A."/>
            <person name="Derks M.F."/>
            <person name="Anvar Y."/>
            <person name="Smit S."/>
            <person name="Van Straalen N."/>
            <person name="Roelofs D."/>
        </authorList>
    </citation>
    <scope>NUCLEOTIDE SEQUENCE [LARGE SCALE GENOMIC DNA]</scope>
    <source>
        <strain evidence="5 6">VU population</strain>
        <tissue evidence="5">Whole body</tissue>
    </source>
</reference>
<dbReference type="PROSITE" id="PS50994">
    <property type="entry name" value="INTEGRASE"/>
    <property type="match status" value="1"/>
</dbReference>
<keyword evidence="1" id="KW-0645">Protease</keyword>
<comment type="caution">
    <text evidence="5">The sequence shown here is derived from an EMBL/GenBank/DDBJ whole genome shotgun (WGS) entry which is preliminary data.</text>
</comment>
<dbReference type="Proteomes" id="UP000198287">
    <property type="component" value="Unassembled WGS sequence"/>
</dbReference>
<keyword evidence="1" id="KW-0378">Hydrolase</keyword>
<gene>
    <name evidence="5" type="ORF">Fcan01_22043</name>
</gene>
<keyword evidence="6" id="KW-1185">Reference proteome</keyword>
<feature type="transmembrane region" description="Helical" evidence="3">
    <location>
        <begin position="1454"/>
        <end position="1479"/>
    </location>
</feature>
<feature type="domain" description="Integrase catalytic" evidence="4">
    <location>
        <begin position="479"/>
        <end position="644"/>
    </location>
</feature>
<evidence type="ECO:0000256" key="3">
    <source>
        <dbReference type="SAM" id="Phobius"/>
    </source>
</evidence>
<dbReference type="InterPro" id="IPR043502">
    <property type="entry name" value="DNA/RNA_pol_sf"/>
</dbReference>
<dbReference type="CDD" id="cd09272">
    <property type="entry name" value="RNase_HI_RT_Ty1"/>
    <property type="match status" value="1"/>
</dbReference>
<evidence type="ECO:0000256" key="1">
    <source>
        <dbReference type="ARBA" id="ARBA00022750"/>
    </source>
</evidence>
<dbReference type="GO" id="GO:0042575">
    <property type="term" value="C:DNA polymerase complex"/>
    <property type="evidence" value="ECO:0007669"/>
    <property type="project" value="UniProtKB-ARBA"/>
</dbReference>
<evidence type="ECO:0000259" key="4">
    <source>
        <dbReference type="PROSITE" id="PS50994"/>
    </source>
</evidence>
<feature type="transmembrane region" description="Helical" evidence="3">
    <location>
        <begin position="1354"/>
        <end position="1374"/>
    </location>
</feature>
<dbReference type="SUPFAM" id="SSF53098">
    <property type="entry name" value="Ribonuclease H-like"/>
    <property type="match status" value="1"/>
</dbReference>
<feature type="transmembrane region" description="Helical" evidence="3">
    <location>
        <begin position="1827"/>
        <end position="1849"/>
    </location>
</feature>
<evidence type="ECO:0000313" key="6">
    <source>
        <dbReference type="Proteomes" id="UP000198287"/>
    </source>
</evidence>